<evidence type="ECO:0000256" key="9">
    <source>
        <dbReference type="ARBA" id="ARBA00022989"/>
    </source>
</evidence>
<keyword evidence="10" id="KW-0902">Two-component regulatory system</keyword>
<dbReference type="Pfam" id="PF01627">
    <property type="entry name" value="Hpt"/>
    <property type="match status" value="1"/>
</dbReference>
<dbReference type="PATRIC" id="fig|1249627.3.peg.2708"/>
<keyword evidence="9" id="KW-1133">Transmembrane helix</keyword>
<evidence type="ECO:0000256" key="6">
    <source>
        <dbReference type="ARBA" id="ARBA00022692"/>
    </source>
</evidence>
<keyword evidence="4" id="KW-1003">Cell membrane</keyword>
<keyword evidence="5 13" id="KW-0597">Phosphoprotein</keyword>
<dbReference type="Gene3D" id="3.30.565.10">
    <property type="entry name" value="Histidine kinase-like ATPase, C-terminal domain"/>
    <property type="match status" value="1"/>
</dbReference>
<dbReference type="FunFam" id="3.30.565.10:FF:000010">
    <property type="entry name" value="Sensor histidine kinase RcsC"/>
    <property type="match status" value="1"/>
</dbReference>
<evidence type="ECO:0000256" key="2">
    <source>
        <dbReference type="ARBA" id="ARBA00004651"/>
    </source>
</evidence>
<keyword evidence="22" id="KW-1185">Reference proteome</keyword>
<dbReference type="InterPro" id="IPR036097">
    <property type="entry name" value="HisK_dim/P_sf"/>
</dbReference>
<accession>W9VED7</accession>
<evidence type="ECO:0000313" key="21">
    <source>
        <dbReference type="EMBL" id="EXJ14402.1"/>
    </source>
</evidence>
<dbReference type="PANTHER" id="PTHR45339">
    <property type="entry name" value="HYBRID SIGNAL TRANSDUCTION HISTIDINE KINASE J"/>
    <property type="match status" value="1"/>
</dbReference>
<dbReference type="CDD" id="cd16922">
    <property type="entry name" value="HATPase_EvgS-ArcB-TorS-like"/>
    <property type="match status" value="1"/>
</dbReference>
<evidence type="ECO:0000256" key="7">
    <source>
        <dbReference type="ARBA" id="ARBA00022741"/>
    </source>
</evidence>
<feature type="coiled-coil region" evidence="14">
    <location>
        <begin position="376"/>
        <end position="414"/>
    </location>
</feature>
<feature type="region of interest" description="Disordered" evidence="15">
    <location>
        <begin position="1079"/>
        <end position="1102"/>
    </location>
</feature>
<dbReference type="PROSITE" id="PS50113">
    <property type="entry name" value="PAC"/>
    <property type="match status" value="2"/>
</dbReference>
<dbReference type="InterPro" id="IPR001789">
    <property type="entry name" value="Sig_transdc_resp-reg_receiver"/>
</dbReference>
<dbReference type="Pfam" id="PF00072">
    <property type="entry name" value="Response_reg"/>
    <property type="match status" value="2"/>
</dbReference>
<dbReference type="SUPFAM" id="SSF47226">
    <property type="entry name" value="Histidine-containing phosphotransfer domain, HPT domain"/>
    <property type="match status" value="1"/>
</dbReference>
<evidence type="ECO:0000259" key="19">
    <source>
        <dbReference type="PROSITE" id="PS50113"/>
    </source>
</evidence>
<feature type="modified residue" description="Phosphohistidine" evidence="12">
    <location>
        <position position="1024"/>
    </location>
</feature>
<dbReference type="EMBL" id="AONC01000040">
    <property type="protein sequence ID" value="EXJ14402.1"/>
    <property type="molecule type" value="Genomic_DNA"/>
</dbReference>
<comment type="caution">
    <text evidence="21">The sequence shown here is derived from an EMBL/GenBank/DDBJ whole genome shotgun (WGS) entry which is preliminary data.</text>
</comment>
<dbReference type="InterPro" id="IPR008207">
    <property type="entry name" value="Sig_transdc_His_kin_Hpt_dom"/>
</dbReference>
<dbReference type="InterPro" id="IPR013656">
    <property type="entry name" value="PAS_4"/>
</dbReference>
<dbReference type="CDD" id="cd00082">
    <property type="entry name" value="HisKA"/>
    <property type="match status" value="1"/>
</dbReference>
<dbReference type="NCBIfam" id="TIGR00229">
    <property type="entry name" value="sensory_box"/>
    <property type="match status" value="2"/>
</dbReference>
<dbReference type="OrthoDB" id="5747739at2"/>
<dbReference type="InterPro" id="IPR003661">
    <property type="entry name" value="HisK_dim/P_dom"/>
</dbReference>
<sequence>MMKESTPLRLLLVEDSEDDAILLLNALEEAGYAVDHTRVESAEALISALPSAAWQTVISDYRLPGFDGLRALEIVRRYTSDLPFIFVSGTVQDRIGVKAMQGGANDYILKDNLTRLGPVIRRELKQAERRREMLATKVQYRAILDSVQDAIIVTTRSGLIHVFNKSAEAIFGYSAREILGLGIGLILPDQDYERLVTLSSRLLCDPNSTQVWKPDHQIVRGRRKDGTPISLEASAAVARLEDQSGHTLVLRDISDRLRAERELRESQERLQTLLQTIPDPVWLKDTQGRFLACNRRFEALYGASEADIVGKTDDDFTDRASADFFRAHDLATMAAGRARTNEEEILFASDGHRELMQTIKTPVLDGRGEIMGVLGIARDITELKRAEHELEQHRNHLQELVDERTAELRATREQAIRLANSKSQFLANMSHEIRTPMNAVLGLAHLLERQDLPVVARDLARKIHRSGQSLLGIINDILDFSKIESGKIDIEHIPFRLTQVLDNLATIMTATAERKAIELVMVPPICSDWPLCGDPLRLGQILINLTNNAIKFTDSGMVEVRIEPVERSHDSVLMRFAVRDTGIGIEPEAQKRLFQPFTQADVSTTRRFGGSGLGLAITRRLVDLMDGRMGLESVPGQGSTFWFEIPLSRLKQESAATRLTLGMKVLVVGDNPVVLDGLMATVASLGWSANRAASWQEAMDRVLHDEELQGPDAAVLLDWHLPGQEGSSTLSGIREALPEPRRPLLFLLTAHPLEEVMASLNETSVEAVLDKPLSPSPLYDAVVRARGRRLGQTVMPPHPRAQDRQRLDGLRLLVVDDNDINREVAQQIFADEGARVSLAGDGQEALDWLTSHPDQVDIVLMDVQMPVMDGHEATRRIRQNERHSRLPVVALTAGAMQSQELSAKEAGMDAFLSKPLDVEEAVSLIRDLVHGRKERPASEDSAALAPVLTRDEESAMTASSVPSPAPPYDASDRNLPGLTIERGLAIWKDAEVYRRYLRRIAPQLQEAARQIASATPETARPLAHKLKGTAGNLGLMEVAERAGDLERVIAAEEPSERVRTSTMRLEAAIETALASIARYAPEPAPPPPTEPSSATAPQARDPDTIAPLLCGALRAFQDFDPIAAEPFISELSESMPGERMAAMRAALESLDSTAGERAVRELASGLGIPLEEQT</sequence>
<organism evidence="21 22">
    <name type="scientific">Imhoffiella purpurea</name>
    <dbReference type="NCBI Taxonomy" id="1249627"/>
    <lineage>
        <taxon>Bacteria</taxon>
        <taxon>Pseudomonadati</taxon>
        <taxon>Pseudomonadota</taxon>
        <taxon>Gammaproteobacteria</taxon>
        <taxon>Chromatiales</taxon>
        <taxon>Chromatiaceae</taxon>
        <taxon>Imhoffiella</taxon>
    </lineage>
</organism>
<gene>
    <name evidence="21" type="ORF">D779_2543</name>
</gene>
<dbReference type="SMART" id="SM00448">
    <property type="entry name" value="REC"/>
    <property type="match status" value="3"/>
</dbReference>
<dbReference type="InterPro" id="IPR005467">
    <property type="entry name" value="His_kinase_dom"/>
</dbReference>
<dbReference type="RefSeq" id="WP_052348120.1">
    <property type="nucleotide sequence ID" value="NZ_AONC01000040.1"/>
</dbReference>
<dbReference type="SMART" id="SM00091">
    <property type="entry name" value="PAS"/>
    <property type="match status" value="2"/>
</dbReference>
<dbReference type="STRING" id="1249627.D779_2543"/>
<dbReference type="PROSITE" id="PS50112">
    <property type="entry name" value="PAS"/>
    <property type="match status" value="2"/>
</dbReference>
<dbReference type="Gene3D" id="3.30.450.20">
    <property type="entry name" value="PAS domain"/>
    <property type="match status" value="2"/>
</dbReference>
<evidence type="ECO:0000256" key="13">
    <source>
        <dbReference type="PROSITE-ProRule" id="PRU00169"/>
    </source>
</evidence>
<feature type="domain" description="PAC" evidence="19">
    <location>
        <begin position="339"/>
        <end position="392"/>
    </location>
</feature>
<dbReference type="Pfam" id="PF02518">
    <property type="entry name" value="HATPase_c"/>
    <property type="match status" value="1"/>
</dbReference>
<dbReference type="InterPro" id="IPR036641">
    <property type="entry name" value="HPT_dom_sf"/>
</dbReference>
<dbReference type="CDD" id="cd00130">
    <property type="entry name" value="PAS"/>
    <property type="match status" value="2"/>
</dbReference>
<dbReference type="InterPro" id="IPR001610">
    <property type="entry name" value="PAC"/>
</dbReference>
<dbReference type="PANTHER" id="PTHR45339:SF1">
    <property type="entry name" value="HYBRID SIGNAL TRANSDUCTION HISTIDINE KINASE J"/>
    <property type="match status" value="1"/>
</dbReference>
<dbReference type="InterPro" id="IPR035965">
    <property type="entry name" value="PAS-like_dom_sf"/>
</dbReference>
<evidence type="ECO:0000256" key="12">
    <source>
        <dbReference type="PROSITE-ProRule" id="PRU00110"/>
    </source>
</evidence>
<dbReference type="GO" id="GO:0005886">
    <property type="term" value="C:plasma membrane"/>
    <property type="evidence" value="ECO:0007669"/>
    <property type="project" value="UniProtKB-SubCell"/>
</dbReference>
<dbReference type="PROSITE" id="PS50109">
    <property type="entry name" value="HIS_KIN"/>
    <property type="match status" value="1"/>
</dbReference>
<dbReference type="InterPro" id="IPR000014">
    <property type="entry name" value="PAS"/>
</dbReference>
<keyword evidence="14" id="KW-0175">Coiled coil</keyword>
<evidence type="ECO:0000256" key="4">
    <source>
        <dbReference type="ARBA" id="ARBA00022475"/>
    </source>
</evidence>
<dbReference type="SMART" id="SM00086">
    <property type="entry name" value="PAC"/>
    <property type="match status" value="2"/>
</dbReference>
<feature type="modified residue" description="4-aspartylphosphate" evidence="13">
    <location>
        <position position="862"/>
    </location>
</feature>
<reference evidence="21 22" key="1">
    <citation type="submission" date="2012-11" db="EMBL/GenBank/DDBJ databases">
        <title>Genome assembly of Thiorhodococcus sp. AK35.</title>
        <authorList>
            <person name="Nupur N."/>
            <person name="Khatri I."/>
            <person name="Subramanian S."/>
            <person name="Pinnaka A."/>
        </authorList>
    </citation>
    <scope>NUCLEOTIDE SEQUENCE [LARGE SCALE GENOMIC DNA]</scope>
    <source>
        <strain evidence="21 22">AK35</strain>
    </source>
</reference>
<evidence type="ECO:0000256" key="15">
    <source>
        <dbReference type="SAM" id="MobiDB-lite"/>
    </source>
</evidence>
<dbReference type="eggNOG" id="COG5002">
    <property type="taxonomic scope" value="Bacteria"/>
</dbReference>
<feature type="domain" description="PAS" evidence="18">
    <location>
        <begin position="266"/>
        <end position="312"/>
    </location>
</feature>
<dbReference type="Pfam" id="PF00512">
    <property type="entry name" value="HisKA"/>
    <property type="match status" value="1"/>
</dbReference>
<dbReference type="Gene3D" id="3.40.50.2300">
    <property type="match status" value="3"/>
</dbReference>
<dbReference type="Gene3D" id="1.10.287.130">
    <property type="match status" value="1"/>
</dbReference>
<dbReference type="Gene3D" id="1.20.120.160">
    <property type="entry name" value="HPT domain"/>
    <property type="match status" value="1"/>
</dbReference>
<feature type="domain" description="HPt" evidence="20">
    <location>
        <begin position="985"/>
        <end position="1080"/>
    </location>
</feature>
<dbReference type="SUPFAM" id="SSF55874">
    <property type="entry name" value="ATPase domain of HSP90 chaperone/DNA topoisomerase II/histidine kinase"/>
    <property type="match status" value="1"/>
</dbReference>
<feature type="domain" description="Response regulatory" evidence="17">
    <location>
        <begin position="664"/>
        <end position="786"/>
    </location>
</feature>
<feature type="domain" description="Response regulatory" evidence="17">
    <location>
        <begin position="811"/>
        <end position="929"/>
    </location>
</feature>
<evidence type="ECO:0000259" key="17">
    <source>
        <dbReference type="PROSITE" id="PS50110"/>
    </source>
</evidence>
<protein>
    <recommendedName>
        <fullName evidence="3">histidine kinase</fullName>
        <ecNumber evidence="3">2.7.13.3</ecNumber>
    </recommendedName>
</protein>
<dbReference type="InterPro" id="IPR036890">
    <property type="entry name" value="HATPase_C_sf"/>
</dbReference>
<feature type="domain" description="PAS" evidence="18">
    <location>
        <begin position="136"/>
        <end position="180"/>
    </location>
</feature>
<dbReference type="Proteomes" id="UP000019460">
    <property type="component" value="Unassembled WGS sequence"/>
</dbReference>
<dbReference type="PROSITE" id="PS50110">
    <property type="entry name" value="RESPONSE_REGULATORY"/>
    <property type="match status" value="3"/>
</dbReference>
<dbReference type="Pfam" id="PF00989">
    <property type="entry name" value="PAS"/>
    <property type="match status" value="1"/>
</dbReference>
<dbReference type="eggNOG" id="COG2205">
    <property type="taxonomic scope" value="Bacteria"/>
</dbReference>
<evidence type="ECO:0000313" key="22">
    <source>
        <dbReference type="Proteomes" id="UP000019460"/>
    </source>
</evidence>
<dbReference type="SMART" id="SM00387">
    <property type="entry name" value="HATPase_c"/>
    <property type="match status" value="1"/>
</dbReference>
<keyword evidence="7" id="KW-0547">Nucleotide-binding</keyword>
<feature type="domain" description="Response regulatory" evidence="17">
    <location>
        <begin position="9"/>
        <end position="125"/>
    </location>
</feature>
<dbReference type="InterPro" id="IPR011006">
    <property type="entry name" value="CheY-like_superfamily"/>
</dbReference>
<dbReference type="InterPro" id="IPR000700">
    <property type="entry name" value="PAS-assoc_C"/>
</dbReference>
<dbReference type="SMART" id="SM00388">
    <property type="entry name" value="HisKA"/>
    <property type="match status" value="1"/>
</dbReference>
<dbReference type="EC" id="2.7.13.3" evidence="3"/>
<evidence type="ECO:0000256" key="11">
    <source>
        <dbReference type="ARBA" id="ARBA00023136"/>
    </source>
</evidence>
<feature type="modified residue" description="4-aspartylphosphate" evidence="13">
    <location>
        <position position="718"/>
    </location>
</feature>
<dbReference type="GO" id="GO:0000155">
    <property type="term" value="F:phosphorelay sensor kinase activity"/>
    <property type="evidence" value="ECO:0007669"/>
    <property type="project" value="InterPro"/>
</dbReference>
<comment type="subcellular location">
    <subcellularLocation>
        <location evidence="2">Cell membrane</location>
        <topology evidence="2">Multi-pass membrane protein</topology>
    </subcellularLocation>
</comment>
<evidence type="ECO:0000259" key="16">
    <source>
        <dbReference type="PROSITE" id="PS50109"/>
    </source>
</evidence>
<comment type="catalytic activity">
    <reaction evidence="1">
        <text>ATP + protein L-histidine = ADP + protein N-phospho-L-histidine.</text>
        <dbReference type="EC" id="2.7.13.3"/>
    </reaction>
</comment>
<keyword evidence="11" id="KW-0472">Membrane</keyword>
<dbReference type="GO" id="GO:0005524">
    <property type="term" value="F:ATP binding"/>
    <property type="evidence" value="ECO:0007669"/>
    <property type="project" value="UniProtKB-KW"/>
</dbReference>
<evidence type="ECO:0000256" key="1">
    <source>
        <dbReference type="ARBA" id="ARBA00000085"/>
    </source>
</evidence>
<evidence type="ECO:0000259" key="20">
    <source>
        <dbReference type="PROSITE" id="PS50894"/>
    </source>
</evidence>
<dbReference type="InterPro" id="IPR003594">
    <property type="entry name" value="HATPase_dom"/>
</dbReference>
<feature type="region of interest" description="Disordered" evidence="15">
    <location>
        <begin position="931"/>
        <end position="974"/>
    </location>
</feature>
<evidence type="ECO:0000256" key="8">
    <source>
        <dbReference type="ARBA" id="ARBA00022840"/>
    </source>
</evidence>
<dbReference type="SUPFAM" id="SSF55785">
    <property type="entry name" value="PYP-like sensor domain (PAS domain)"/>
    <property type="match status" value="2"/>
</dbReference>
<dbReference type="InterPro" id="IPR013767">
    <property type="entry name" value="PAS_fold"/>
</dbReference>
<dbReference type="InterPro" id="IPR004358">
    <property type="entry name" value="Sig_transdc_His_kin-like_C"/>
</dbReference>
<evidence type="ECO:0000259" key="18">
    <source>
        <dbReference type="PROSITE" id="PS50112"/>
    </source>
</evidence>
<evidence type="ECO:0000256" key="3">
    <source>
        <dbReference type="ARBA" id="ARBA00012438"/>
    </source>
</evidence>
<dbReference type="SUPFAM" id="SSF52172">
    <property type="entry name" value="CheY-like"/>
    <property type="match status" value="3"/>
</dbReference>
<dbReference type="CDD" id="cd00156">
    <property type="entry name" value="REC"/>
    <property type="match status" value="1"/>
</dbReference>
<feature type="domain" description="PAC" evidence="19">
    <location>
        <begin position="212"/>
        <end position="265"/>
    </location>
</feature>
<feature type="modified residue" description="4-aspartylphosphate" evidence="13">
    <location>
        <position position="60"/>
    </location>
</feature>
<dbReference type="PRINTS" id="PR00344">
    <property type="entry name" value="BCTRLSENSOR"/>
</dbReference>
<feature type="domain" description="Histidine kinase" evidence="16">
    <location>
        <begin position="428"/>
        <end position="649"/>
    </location>
</feature>
<proteinExistence type="predicted"/>
<evidence type="ECO:0000256" key="10">
    <source>
        <dbReference type="ARBA" id="ARBA00023012"/>
    </source>
</evidence>
<evidence type="ECO:0000256" key="5">
    <source>
        <dbReference type="ARBA" id="ARBA00022553"/>
    </source>
</evidence>
<dbReference type="Pfam" id="PF08448">
    <property type="entry name" value="PAS_4"/>
    <property type="match status" value="1"/>
</dbReference>
<dbReference type="GO" id="GO:0006355">
    <property type="term" value="P:regulation of DNA-templated transcription"/>
    <property type="evidence" value="ECO:0007669"/>
    <property type="project" value="InterPro"/>
</dbReference>
<name>W9VED7_9GAMM</name>
<dbReference type="AlphaFoldDB" id="W9VED7"/>
<dbReference type="SUPFAM" id="SSF47384">
    <property type="entry name" value="Homodimeric domain of signal transducing histidine kinase"/>
    <property type="match status" value="1"/>
</dbReference>
<keyword evidence="6" id="KW-0812">Transmembrane</keyword>
<dbReference type="CDD" id="cd17546">
    <property type="entry name" value="REC_hyHK_CKI1_RcsC-like"/>
    <property type="match status" value="1"/>
</dbReference>
<dbReference type="eggNOG" id="COG0642">
    <property type="taxonomic scope" value="Bacteria"/>
</dbReference>
<keyword evidence="8" id="KW-0067">ATP-binding</keyword>
<dbReference type="PROSITE" id="PS50894">
    <property type="entry name" value="HPT"/>
    <property type="match status" value="1"/>
</dbReference>
<evidence type="ECO:0000256" key="14">
    <source>
        <dbReference type="SAM" id="Coils"/>
    </source>
</evidence>